<evidence type="ECO:0000313" key="3">
    <source>
        <dbReference type="Proteomes" id="UP000176282"/>
    </source>
</evidence>
<dbReference type="Gene3D" id="3.40.50.300">
    <property type="entry name" value="P-loop containing nucleotide triphosphate hydrolases"/>
    <property type="match status" value="1"/>
</dbReference>
<dbReference type="SMART" id="SM00382">
    <property type="entry name" value="AAA"/>
    <property type="match status" value="1"/>
</dbReference>
<proteinExistence type="predicted"/>
<dbReference type="AlphaFoldDB" id="A0A1F6M352"/>
<dbReference type="Pfam" id="PF13635">
    <property type="entry name" value="DUF4143"/>
    <property type="match status" value="1"/>
</dbReference>
<protein>
    <recommendedName>
        <fullName evidence="1">AAA+ ATPase domain-containing protein</fullName>
    </recommendedName>
</protein>
<dbReference type="PANTHER" id="PTHR43566:SF1">
    <property type="entry name" value="AAA+ ATPASE DOMAIN-CONTAINING PROTEIN"/>
    <property type="match status" value="1"/>
</dbReference>
<dbReference type="InterPro" id="IPR041682">
    <property type="entry name" value="AAA_14"/>
</dbReference>
<dbReference type="Proteomes" id="UP000176282">
    <property type="component" value="Unassembled WGS sequence"/>
</dbReference>
<reference evidence="2 3" key="1">
    <citation type="journal article" date="2016" name="Nat. Commun.">
        <title>Thousands of microbial genomes shed light on interconnected biogeochemical processes in an aquifer system.</title>
        <authorList>
            <person name="Anantharaman K."/>
            <person name="Brown C.T."/>
            <person name="Hug L.A."/>
            <person name="Sharon I."/>
            <person name="Castelle C.J."/>
            <person name="Probst A.J."/>
            <person name="Thomas B.C."/>
            <person name="Singh A."/>
            <person name="Wilkins M.J."/>
            <person name="Karaoz U."/>
            <person name="Brodie E.L."/>
            <person name="Williams K.H."/>
            <person name="Hubbard S.S."/>
            <person name="Banfield J.F."/>
        </authorList>
    </citation>
    <scope>NUCLEOTIDE SEQUENCE [LARGE SCALE GENOMIC DNA]</scope>
</reference>
<comment type="caution">
    <text evidence="2">The sequence shown here is derived from an EMBL/GenBank/DDBJ whole genome shotgun (WGS) entry which is preliminary data.</text>
</comment>
<dbReference type="InterPro" id="IPR027417">
    <property type="entry name" value="P-loop_NTPase"/>
</dbReference>
<dbReference type="InterPro" id="IPR003593">
    <property type="entry name" value="AAA+_ATPase"/>
</dbReference>
<dbReference type="PANTHER" id="PTHR43566">
    <property type="entry name" value="CONSERVED PROTEIN"/>
    <property type="match status" value="1"/>
</dbReference>
<name>A0A1F6M352_9BACT</name>
<dbReference type="InterPro" id="IPR025420">
    <property type="entry name" value="DUF4143"/>
</dbReference>
<feature type="domain" description="AAA+ ATPase" evidence="1">
    <location>
        <begin position="17"/>
        <end position="225"/>
    </location>
</feature>
<dbReference type="STRING" id="1798680.A3J66_01045"/>
<dbReference type="Pfam" id="PF13173">
    <property type="entry name" value="AAA_14"/>
    <property type="match status" value="1"/>
</dbReference>
<sequence length="403" mass="46122">MFIKRSIKSKVIAALSHKKVIIIYGARQVGKTTLVKEIVAAIPNSAYFSCDEPDVLEAFTGKTSSEMKSFIRNAQTIVLDEAQRIRDVGISLKLLHDTFPELTIIATGSSSFDLSNKTAEPLTGRNISFTSKRASVVRTPKRSGGALMTERAQEAKSRSEFTLFPVSFREYADTVGEREAIRLLEVRVRYGMYPAIITSSNPEQEVRLLARDYLFKDVLRVETIRKPIVVEKLVALLAYQVGREVSYNEIAQKLEISRQTVMSYIRILEQSFIIFRLPPLGKNVRNEVTRFEKIYFYDTGIRNAILGDFSPLDGRFDKGALFENFFISERVKWYEQLSYGVKAYFWRTKDGSEMDLVEESPQGLRAYECKWKEKSMATRAWRNSFPEAEAVLVNKDNIEKFLL</sequence>
<gene>
    <name evidence="2" type="ORF">A3J66_01045</name>
</gene>
<organism evidence="2 3">
    <name type="scientific">Candidatus Magasanikbacteria bacterium RIFCSPHIGHO2_02_FULL_47_14</name>
    <dbReference type="NCBI Taxonomy" id="1798680"/>
    <lineage>
        <taxon>Bacteria</taxon>
        <taxon>Candidatus Magasanikiibacteriota</taxon>
    </lineage>
</organism>
<evidence type="ECO:0000259" key="1">
    <source>
        <dbReference type="SMART" id="SM00382"/>
    </source>
</evidence>
<accession>A0A1F6M352</accession>
<dbReference type="SUPFAM" id="SSF52540">
    <property type="entry name" value="P-loop containing nucleoside triphosphate hydrolases"/>
    <property type="match status" value="1"/>
</dbReference>
<evidence type="ECO:0000313" key="2">
    <source>
        <dbReference type="EMBL" id="OGH66008.1"/>
    </source>
</evidence>
<dbReference type="EMBL" id="MFQB01000040">
    <property type="protein sequence ID" value="OGH66008.1"/>
    <property type="molecule type" value="Genomic_DNA"/>
</dbReference>